<protein>
    <submittedName>
        <fullName evidence="1">Uncharacterized protein</fullName>
    </submittedName>
</protein>
<dbReference type="Proteomes" id="UP000094329">
    <property type="component" value="Unassembled WGS sequence"/>
</dbReference>
<keyword evidence="2" id="KW-1185">Reference proteome</keyword>
<reference evidence="1 2" key="1">
    <citation type="submission" date="2016-08" db="EMBL/GenBank/DDBJ databases">
        <title>Draft genome sequence of Candidatus Piscirickettsia litoralis, from seawater.</title>
        <authorList>
            <person name="Wan X."/>
            <person name="Lee A.J."/>
            <person name="Hou S."/>
            <person name="Donachie S.P."/>
        </authorList>
    </citation>
    <scope>NUCLEOTIDE SEQUENCE [LARGE SCALE GENOMIC DNA]</scope>
    <source>
        <strain evidence="1 2">Y2</strain>
    </source>
</reference>
<evidence type="ECO:0000313" key="1">
    <source>
        <dbReference type="EMBL" id="ODN41636.1"/>
    </source>
</evidence>
<dbReference type="EMBL" id="MDTU01000002">
    <property type="protein sequence ID" value="ODN41636.1"/>
    <property type="molecule type" value="Genomic_DNA"/>
</dbReference>
<organism evidence="1 2">
    <name type="scientific">Piscirickettsia litoralis</name>
    <dbReference type="NCBI Taxonomy" id="1891921"/>
    <lineage>
        <taxon>Bacteria</taxon>
        <taxon>Pseudomonadati</taxon>
        <taxon>Pseudomonadota</taxon>
        <taxon>Gammaproteobacteria</taxon>
        <taxon>Thiotrichales</taxon>
        <taxon>Piscirickettsiaceae</taxon>
        <taxon>Piscirickettsia</taxon>
    </lineage>
</organism>
<gene>
    <name evidence="1" type="ORF">BGC07_16210</name>
</gene>
<proteinExistence type="predicted"/>
<accession>A0ABX2ZYF8</accession>
<name>A0ABX2ZYF8_9GAMM</name>
<sequence length="185" mass="21266">MLLNFLDTASAEAITAALVKIKSYMSHCKELKGLDLMEDVITISNQDTVIMAVLARHLYNILTKQVYICKDNAYSYTNSMYVPSVYFLIEDFTKFLMKVNLMFRKEFDSTITSKMHNLMSGTKTNRESSKTYRGFFRKFTSKILGKDNRDIDLSNKREVETVVKGLNNAGYADILVDVVTNKNYR</sequence>
<evidence type="ECO:0000313" key="2">
    <source>
        <dbReference type="Proteomes" id="UP000094329"/>
    </source>
</evidence>
<comment type="caution">
    <text evidence="1">The sequence shown here is derived from an EMBL/GenBank/DDBJ whole genome shotgun (WGS) entry which is preliminary data.</text>
</comment>